<organism evidence="2 3">
    <name type="scientific">Acidicapsa dinghuensis</name>
    <dbReference type="NCBI Taxonomy" id="2218256"/>
    <lineage>
        <taxon>Bacteria</taxon>
        <taxon>Pseudomonadati</taxon>
        <taxon>Acidobacteriota</taxon>
        <taxon>Terriglobia</taxon>
        <taxon>Terriglobales</taxon>
        <taxon>Acidobacteriaceae</taxon>
        <taxon>Acidicapsa</taxon>
    </lineage>
</organism>
<accession>A0ABW1EE28</accession>
<proteinExistence type="predicted"/>
<dbReference type="EMBL" id="JBHSPH010000002">
    <property type="protein sequence ID" value="MFC5862245.1"/>
    <property type="molecule type" value="Genomic_DNA"/>
</dbReference>
<evidence type="ECO:0000313" key="2">
    <source>
        <dbReference type="EMBL" id="MFC5862245.1"/>
    </source>
</evidence>
<evidence type="ECO:0000313" key="3">
    <source>
        <dbReference type="Proteomes" id="UP001596091"/>
    </source>
</evidence>
<keyword evidence="3" id="KW-1185">Reference proteome</keyword>
<feature type="region of interest" description="Disordered" evidence="1">
    <location>
        <begin position="1"/>
        <end position="28"/>
    </location>
</feature>
<dbReference type="Proteomes" id="UP001596091">
    <property type="component" value="Unassembled WGS sequence"/>
</dbReference>
<name>A0ABW1EE28_9BACT</name>
<comment type="caution">
    <text evidence="2">The sequence shown here is derived from an EMBL/GenBank/DDBJ whole genome shotgun (WGS) entry which is preliminary data.</text>
</comment>
<gene>
    <name evidence="2" type="ORF">ACFPT7_08065</name>
</gene>
<sequence length="79" mass="9169">MPYVQSTFGHERARQIARTGSLSGKTNHPRPWWPEDICRKIDKIVWMVYCLGEPGEEWHQFTAYDVRGAVLGVHRMDGL</sequence>
<reference evidence="3" key="1">
    <citation type="journal article" date="2019" name="Int. J. Syst. Evol. Microbiol.">
        <title>The Global Catalogue of Microorganisms (GCM) 10K type strain sequencing project: providing services to taxonomists for standard genome sequencing and annotation.</title>
        <authorList>
            <consortium name="The Broad Institute Genomics Platform"/>
            <consortium name="The Broad Institute Genome Sequencing Center for Infectious Disease"/>
            <person name="Wu L."/>
            <person name="Ma J."/>
        </authorList>
    </citation>
    <scope>NUCLEOTIDE SEQUENCE [LARGE SCALE GENOMIC DNA]</scope>
    <source>
        <strain evidence="3">JCM 4087</strain>
    </source>
</reference>
<dbReference type="RefSeq" id="WP_263338600.1">
    <property type="nucleotide sequence ID" value="NZ_JAGSYH010000004.1"/>
</dbReference>
<evidence type="ECO:0000256" key="1">
    <source>
        <dbReference type="SAM" id="MobiDB-lite"/>
    </source>
</evidence>
<protein>
    <submittedName>
        <fullName evidence="2">Uncharacterized protein</fullName>
    </submittedName>
</protein>